<evidence type="ECO:0000256" key="1">
    <source>
        <dbReference type="ARBA" id="ARBA00004571"/>
    </source>
</evidence>
<dbReference type="InterPro" id="IPR001702">
    <property type="entry name" value="Porin_Gram-ve"/>
</dbReference>
<evidence type="ECO:0000256" key="3">
    <source>
        <dbReference type="ARBA" id="ARBA00022448"/>
    </source>
</evidence>
<keyword evidence="14" id="KW-1185">Reference proteome</keyword>
<evidence type="ECO:0000256" key="11">
    <source>
        <dbReference type="SAM" id="SignalP"/>
    </source>
</evidence>
<evidence type="ECO:0000259" key="12">
    <source>
        <dbReference type="Pfam" id="PF13609"/>
    </source>
</evidence>
<dbReference type="GO" id="GO:0046930">
    <property type="term" value="C:pore complex"/>
    <property type="evidence" value="ECO:0007669"/>
    <property type="project" value="UniProtKB-KW"/>
</dbReference>
<keyword evidence="7" id="KW-0406">Ion transport</keyword>
<dbReference type="InterPro" id="IPR002299">
    <property type="entry name" value="Porin_Neis"/>
</dbReference>
<accession>A0A0L0MC63</accession>
<keyword evidence="6 11" id="KW-0732">Signal</keyword>
<evidence type="ECO:0000256" key="6">
    <source>
        <dbReference type="ARBA" id="ARBA00022729"/>
    </source>
</evidence>
<reference evidence="14" key="1">
    <citation type="submission" date="2015-06" db="EMBL/GenBank/DDBJ databases">
        <title>Comparative genomics of Burkholderia leaf nodule symbionts.</title>
        <authorList>
            <person name="Carlier A."/>
            <person name="Eberl L."/>
            <person name="Pinto-Carbo M."/>
        </authorList>
    </citation>
    <scope>NUCLEOTIDE SEQUENCE [LARGE SCALE GENOMIC DNA]</scope>
    <source>
        <strain evidence="14">UZHbot4</strain>
    </source>
</reference>
<keyword evidence="8" id="KW-0626">Porin</keyword>
<dbReference type="Pfam" id="PF13609">
    <property type="entry name" value="Porin_4"/>
    <property type="match status" value="1"/>
</dbReference>
<evidence type="ECO:0000256" key="10">
    <source>
        <dbReference type="ARBA" id="ARBA00023237"/>
    </source>
</evidence>
<sequence>MRIKAILCAALVCAPLSVFAQSSVTLYGVLDEGFDYTSNVGGNKNYKLSSGYASGSRWGMRGVEDLGGGTKAVFQLESGVNVSNGAAGQGARMFGRQAYVGMQNANFGTVTLGRQYDSVVDYLASTTANGNFAGYLFAHPFDNDNTDNSFRVNNTVKYASPSFGGFKFGGTYSFSNGASFADNRVYSVGASYSNGGLLAGAAYMRADNPGMNATGAIAANDASFIAERMQVFGAGVNYTFGPATAGFAYTNSSYANPKGNGYIGVPLDNGTALKNVKYQNFEVSGKYQFTPAFFVGGQYVYSIETYDADSGTVKPRIHSAGLMADYFLSKRTDVYLQTVYQKIAGKSTDSVMDQAYIPGAQGVSSNSNQFVARVALRHAF</sequence>
<dbReference type="OrthoDB" id="8982743at2"/>
<dbReference type="InterPro" id="IPR033900">
    <property type="entry name" value="Gram_neg_porin_domain"/>
</dbReference>
<evidence type="ECO:0000256" key="7">
    <source>
        <dbReference type="ARBA" id="ARBA00023065"/>
    </source>
</evidence>
<dbReference type="CDD" id="cd00342">
    <property type="entry name" value="gram_neg_porins"/>
    <property type="match status" value="1"/>
</dbReference>
<evidence type="ECO:0000256" key="4">
    <source>
        <dbReference type="ARBA" id="ARBA00022452"/>
    </source>
</evidence>
<dbReference type="AlphaFoldDB" id="A0A0L0MC63"/>
<proteinExistence type="predicted"/>
<dbReference type="InterPro" id="IPR050298">
    <property type="entry name" value="Gram-neg_bact_OMP"/>
</dbReference>
<dbReference type="PRINTS" id="PR00182">
    <property type="entry name" value="ECOLNEIPORIN"/>
</dbReference>
<dbReference type="PATRIC" id="fig|242163.4.peg.835"/>
<dbReference type="SUPFAM" id="SSF56935">
    <property type="entry name" value="Porins"/>
    <property type="match status" value="1"/>
</dbReference>
<gene>
    <name evidence="13" type="ORF">BVER_01322</name>
</gene>
<dbReference type="PRINTS" id="PR00184">
    <property type="entry name" value="NEISSPPORIN"/>
</dbReference>
<feature type="signal peptide" evidence="11">
    <location>
        <begin position="1"/>
        <end position="20"/>
    </location>
</feature>
<dbReference type="RefSeq" id="WP_050454605.1">
    <property type="nucleotide sequence ID" value="NZ_LFJJ01000119.1"/>
</dbReference>
<evidence type="ECO:0000256" key="2">
    <source>
        <dbReference type="ARBA" id="ARBA00011233"/>
    </source>
</evidence>
<dbReference type="InterPro" id="IPR023614">
    <property type="entry name" value="Porin_dom_sf"/>
</dbReference>
<feature type="chain" id="PRO_5005544113" evidence="11">
    <location>
        <begin position="21"/>
        <end position="380"/>
    </location>
</feature>
<dbReference type="Proteomes" id="UP000036959">
    <property type="component" value="Unassembled WGS sequence"/>
</dbReference>
<name>A0A0L0MC63_9BURK</name>
<keyword evidence="9" id="KW-0472">Membrane</keyword>
<dbReference type="GO" id="GO:0009279">
    <property type="term" value="C:cell outer membrane"/>
    <property type="evidence" value="ECO:0007669"/>
    <property type="project" value="UniProtKB-SubCell"/>
</dbReference>
<dbReference type="GO" id="GO:0034220">
    <property type="term" value="P:monoatomic ion transmembrane transport"/>
    <property type="evidence" value="ECO:0007669"/>
    <property type="project" value="InterPro"/>
</dbReference>
<evidence type="ECO:0000256" key="5">
    <source>
        <dbReference type="ARBA" id="ARBA00022692"/>
    </source>
</evidence>
<keyword evidence="10" id="KW-0998">Cell outer membrane</keyword>
<dbReference type="EMBL" id="LFJJ01000119">
    <property type="protein sequence ID" value="KND59554.1"/>
    <property type="molecule type" value="Genomic_DNA"/>
</dbReference>
<evidence type="ECO:0000256" key="9">
    <source>
        <dbReference type="ARBA" id="ARBA00023136"/>
    </source>
</evidence>
<dbReference type="PANTHER" id="PTHR34501:SF9">
    <property type="entry name" value="MAJOR OUTER MEMBRANE PROTEIN P.IA"/>
    <property type="match status" value="1"/>
</dbReference>
<comment type="subunit">
    <text evidence="2">Homotrimer.</text>
</comment>
<keyword evidence="3" id="KW-0813">Transport</keyword>
<keyword evidence="5" id="KW-0812">Transmembrane</keyword>
<evidence type="ECO:0000313" key="13">
    <source>
        <dbReference type="EMBL" id="KND59554.1"/>
    </source>
</evidence>
<protein>
    <submittedName>
        <fullName evidence="13">Outer membrane protein (Porin)</fullName>
    </submittedName>
</protein>
<keyword evidence="4" id="KW-1134">Transmembrane beta strand</keyword>
<dbReference type="GO" id="GO:0015288">
    <property type="term" value="F:porin activity"/>
    <property type="evidence" value="ECO:0007669"/>
    <property type="project" value="UniProtKB-KW"/>
</dbReference>
<organism evidence="13 14">
    <name type="scientific">Candidatus Burkholderia verschuerenii</name>
    <dbReference type="NCBI Taxonomy" id="242163"/>
    <lineage>
        <taxon>Bacteria</taxon>
        <taxon>Pseudomonadati</taxon>
        <taxon>Pseudomonadota</taxon>
        <taxon>Betaproteobacteria</taxon>
        <taxon>Burkholderiales</taxon>
        <taxon>Burkholderiaceae</taxon>
        <taxon>Burkholderia</taxon>
    </lineage>
</organism>
<evidence type="ECO:0000313" key="14">
    <source>
        <dbReference type="Proteomes" id="UP000036959"/>
    </source>
</evidence>
<evidence type="ECO:0000256" key="8">
    <source>
        <dbReference type="ARBA" id="ARBA00023114"/>
    </source>
</evidence>
<comment type="caution">
    <text evidence="13">The sequence shown here is derived from an EMBL/GenBank/DDBJ whole genome shotgun (WGS) entry which is preliminary data.</text>
</comment>
<comment type="subcellular location">
    <subcellularLocation>
        <location evidence="1">Cell outer membrane</location>
        <topology evidence="1">Multi-pass membrane protein</topology>
    </subcellularLocation>
</comment>
<dbReference type="Gene3D" id="2.40.160.10">
    <property type="entry name" value="Porin"/>
    <property type="match status" value="1"/>
</dbReference>
<dbReference type="PANTHER" id="PTHR34501">
    <property type="entry name" value="PROTEIN YDDL-RELATED"/>
    <property type="match status" value="1"/>
</dbReference>
<feature type="domain" description="Porin" evidence="12">
    <location>
        <begin position="9"/>
        <end position="341"/>
    </location>
</feature>